<dbReference type="Proteomes" id="UP001430679">
    <property type="component" value="Unassembled WGS sequence"/>
</dbReference>
<organism evidence="3 4">
    <name type="scientific">Flavobacterium piscisymbiosum</name>
    <dbReference type="NCBI Taxonomy" id="2893753"/>
    <lineage>
        <taxon>Bacteria</taxon>
        <taxon>Pseudomonadati</taxon>
        <taxon>Bacteroidota</taxon>
        <taxon>Flavobacteriia</taxon>
        <taxon>Flavobacteriales</taxon>
        <taxon>Flavobacteriaceae</taxon>
        <taxon>Flavobacterium</taxon>
    </lineage>
</organism>
<accession>A0ABS8ML47</accession>
<gene>
    <name evidence="3" type="ORF">LNP81_24750</name>
</gene>
<evidence type="ECO:0000256" key="2">
    <source>
        <dbReference type="SAM" id="SignalP"/>
    </source>
</evidence>
<keyword evidence="4" id="KW-1185">Reference proteome</keyword>
<evidence type="ECO:0000313" key="3">
    <source>
        <dbReference type="EMBL" id="MCC9066212.1"/>
    </source>
</evidence>
<evidence type="ECO:0000313" key="4">
    <source>
        <dbReference type="Proteomes" id="UP001430679"/>
    </source>
</evidence>
<proteinExistence type="predicted"/>
<sequence length="70" mass="8084">MKKLLLLIVFLSFAAFSWAQITDPDKKSLEQLSADFAKINNLYKEEKTKLEELSKELLNNQKESIVPKIT</sequence>
<evidence type="ECO:0000256" key="1">
    <source>
        <dbReference type="SAM" id="Coils"/>
    </source>
</evidence>
<keyword evidence="1" id="KW-0175">Coiled coil</keyword>
<dbReference type="RefSeq" id="WP_230040000.1">
    <property type="nucleotide sequence ID" value="NZ_JAJJMM010000001.1"/>
</dbReference>
<feature type="signal peptide" evidence="2">
    <location>
        <begin position="1"/>
        <end position="19"/>
    </location>
</feature>
<protein>
    <submittedName>
        <fullName evidence="3">Uncharacterized protein</fullName>
    </submittedName>
</protein>
<reference evidence="3" key="1">
    <citation type="submission" date="2021-11" db="EMBL/GenBank/DDBJ databases">
        <title>Description of novel Flavobacterium species.</title>
        <authorList>
            <person name="Saticioglu I.B."/>
            <person name="Ay H."/>
            <person name="Altun S."/>
            <person name="Duman M."/>
        </authorList>
    </citation>
    <scope>NUCLEOTIDE SEQUENCE</scope>
    <source>
        <strain evidence="3">F-30</strain>
    </source>
</reference>
<dbReference type="EMBL" id="JAJJMM010000001">
    <property type="protein sequence ID" value="MCC9066212.1"/>
    <property type="molecule type" value="Genomic_DNA"/>
</dbReference>
<feature type="coiled-coil region" evidence="1">
    <location>
        <begin position="29"/>
        <end position="63"/>
    </location>
</feature>
<name>A0ABS8ML47_9FLAO</name>
<feature type="chain" id="PRO_5047409831" evidence="2">
    <location>
        <begin position="20"/>
        <end position="70"/>
    </location>
</feature>
<comment type="caution">
    <text evidence="3">The sequence shown here is derived from an EMBL/GenBank/DDBJ whole genome shotgun (WGS) entry which is preliminary data.</text>
</comment>
<keyword evidence="2" id="KW-0732">Signal</keyword>